<evidence type="ECO:0000313" key="2">
    <source>
        <dbReference type="Proteomes" id="UP000310529"/>
    </source>
</evidence>
<dbReference type="AlphaFoldDB" id="A0A4P8C040"/>
<name>A0A4P8C040_ECOLX</name>
<sequence>MNSPGGTRHHALPQKCYFCFSQTIIVIPLFPAAHGAAFFLRPATGRCSSCDLIPAF</sequence>
<proteinExistence type="predicted"/>
<dbReference type="Proteomes" id="UP000310529">
    <property type="component" value="Chromosome"/>
</dbReference>
<organism evidence="1 2">
    <name type="scientific">Escherichia coli O145:NM</name>
    <dbReference type="NCBI Taxonomy" id="991919"/>
    <lineage>
        <taxon>Bacteria</taxon>
        <taxon>Pseudomonadati</taxon>
        <taxon>Pseudomonadota</taxon>
        <taxon>Gammaproteobacteria</taxon>
        <taxon>Enterobacterales</taxon>
        <taxon>Enterobacteriaceae</taxon>
        <taxon>Escherichia</taxon>
    </lineage>
</organism>
<protein>
    <submittedName>
        <fullName evidence="1">Uncharacterized protein</fullName>
    </submittedName>
</protein>
<reference evidence="1 2" key="1">
    <citation type="submission" date="2018-08" db="EMBL/GenBank/DDBJ databases">
        <title>Food and Water Consortium WGS.</title>
        <authorList>
            <person name="Tyson S."/>
            <person name="Peterson C.-L."/>
            <person name="Olson A."/>
            <person name="Tyler S."/>
            <person name="Cabral J."/>
            <person name="Lynch T."/>
            <person name="Knox N."/>
            <person name="Van Domselaar G."/>
            <person name="Graham M."/>
        </authorList>
    </citation>
    <scope>NUCLEOTIDE SEQUENCE [LARGE SCALE GENOMIC DNA]</scope>
    <source>
        <strain evidence="1 2">FWSEC0002</strain>
    </source>
</reference>
<gene>
    <name evidence="1" type="ORF">CCU01_009680</name>
</gene>
<dbReference type="EMBL" id="CP031919">
    <property type="protein sequence ID" value="QCH93116.1"/>
    <property type="molecule type" value="Genomic_DNA"/>
</dbReference>
<evidence type="ECO:0000313" key="1">
    <source>
        <dbReference type="EMBL" id="QCH93116.1"/>
    </source>
</evidence>
<accession>A0A4P8C040</accession>